<keyword evidence="2" id="KW-1185">Reference proteome</keyword>
<reference evidence="1 2" key="1">
    <citation type="submission" date="2011-06" db="EMBL/GenBank/DDBJ databases">
        <authorList>
            <person name="Muzny D."/>
            <person name="Qin X."/>
            <person name="Deng J."/>
            <person name="Jiang H."/>
            <person name="Liu Y."/>
            <person name="Qu J."/>
            <person name="Song X.-Z."/>
            <person name="Zhang L."/>
            <person name="Thornton R."/>
            <person name="Coyle M."/>
            <person name="Francisco L."/>
            <person name="Jackson L."/>
            <person name="Javaid M."/>
            <person name="Korchina V."/>
            <person name="Kovar C."/>
            <person name="Mata R."/>
            <person name="Mathew T."/>
            <person name="Ngo R."/>
            <person name="Nguyen L."/>
            <person name="Nguyen N."/>
            <person name="Okwuonu G."/>
            <person name="Ongeri F."/>
            <person name="Pham C."/>
            <person name="Simmons D."/>
            <person name="Wilczek-Boney K."/>
            <person name="Hale W."/>
            <person name="Jakkamsetti A."/>
            <person name="Pham P."/>
            <person name="Ruth R."/>
            <person name="San Lucas F."/>
            <person name="Warren J."/>
            <person name="Zhang J."/>
            <person name="Zhao Z."/>
            <person name="Zhou C."/>
            <person name="Zhu D."/>
            <person name="Lee S."/>
            <person name="Bess C."/>
            <person name="Blankenburg K."/>
            <person name="Forbes L."/>
            <person name="Fu Q."/>
            <person name="Gubbala S."/>
            <person name="Hirani K."/>
            <person name="Jayaseelan J.C."/>
            <person name="Lara F."/>
            <person name="Munidasa M."/>
            <person name="Palculict T."/>
            <person name="Patil S."/>
            <person name="Pu L.-L."/>
            <person name="Saada N."/>
            <person name="Tang L."/>
            <person name="Weissenberger G."/>
            <person name="Zhu Y."/>
            <person name="Hemphill L."/>
            <person name="Shang Y."/>
            <person name="Youmans B."/>
            <person name="Ayvaz T."/>
            <person name="Ross M."/>
            <person name="Santibanez J."/>
            <person name="Aqrawi P."/>
            <person name="Gross S."/>
            <person name="Joshi V."/>
            <person name="Fowler G."/>
            <person name="Nazareth L."/>
            <person name="Reid J."/>
            <person name="Worley K."/>
            <person name="Petrosino J."/>
            <person name="Highlander S."/>
            <person name="Gibbs R."/>
        </authorList>
    </citation>
    <scope>NUCLEOTIDE SEQUENCE [LARGE SCALE GENOMIC DNA]</scope>
    <source>
        <strain evidence="1 2">ATCC 25577</strain>
    </source>
</reference>
<dbReference type="RefSeq" id="WP_004808984.1">
    <property type="nucleotide sequence ID" value="NZ_JH165054.1"/>
</dbReference>
<gene>
    <name evidence="1" type="ORF">HMPREF9153_0420</name>
</gene>
<sequence length="75" mass="7910">MLAFVVAMAAGFIANTGGGCHTFPVARVGAELYLIWRIHMNVTSTGRDLRNRRSYADGTDDLAVAATLIGSLGVV</sequence>
<organism evidence="1 2">
    <name type="scientific">Cutibacterium avidum ATCC 25577</name>
    <dbReference type="NCBI Taxonomy" id="997355"/>
    <lineage>
        <taxon>Bacteria</taxon>
        <taxon>Bacillati</taxon>
        <taxon>Actinomycetota</taxon>
        <taxon>Actinomycetes</taxon>
        <taxon>Propionibacteriales</taxon>
        <taxon>Propionibacteriaceae</taxon>
        <taxon>Cutibacterium</taxon>
    </lineage>
</organism>
<dbReference type="HOGENOM" id="CLU_2668118_0_0_11"/>
<dbReference type="EMBL" id="AGBA01000005">
    <property type="protein sequence ID" value="EGY78851.1"/>
    <property type="molecule type" value="Genomic_DNA"/>
</dbReference>
<comment type="caution">
    <text evidence="1">The sequence shown here is derived from an EMBL/GenBank/DDBJ whole genome shotgun (WGS) entry which is preliminary data.</text>
</comment>
<dbReference type="GeneID" id="29842778"/>
<evidence type="ECO:0000313" key="1">
    <source>
        <dbReference type="EMBL" id="EGY78851.1"/>
    </source>
</evidence>
<evidence type="ECO:0000313" key="2">
    <source>
        <dbReference type="Proteomes" id="UP000005332"/>
    </source>
</evidence>
<protein>
    <submittedName>
        <fullName evidence="1">Uncharacterized protein</fullName>
    </submittedName>
</protein>
<accession>G4CV63</accession>
<proteinExistence type="predicted"/>
<dbReference type="PATRIC" id="fig|997355.3.peg.415"/>
<dbReference type="Proteomes" id="UP000005332">
    <property type="component" value="Unassembled WGS sequence"/>
</dbReference>
<name>G4CV63_9ACTN</name>
<dbReference type="AlphaFoldDB" id="G4CV63"/>